<dbReference type="HOGENOM" id="CLU_1974501_0_0_1"/>
<feature type="compositionally biased region" description="Polar residues" evidence="1">
    <location>
        <begin position="130"/>
        <end position="150"/>
    </location>
</feature>
<feature type="compositionally biased region" description="Polar residues" evidence="1">
    <location>
        <begin position="112"/>
        <end position="121"/>
    </location>
</feature>
<organism evidence="2 3">
    <name type="scientific">Solanum tuberosum</name>
    <name type="common">Potato</name>
    <dbReference type="NCBI Taxonomy" id="4113"/>
    <lineage>
        <taxon>Eukaryota</taxon>
        <taxon>Viridiplantae</taxon>
        <taxon>Streptophyta</taxon>
        <taxon>Embryophyta</taxon>
        <taxon>Tracheophyta</taxon>
        <taxon>Spermatophyta</taxon>
        <taxon>Magnoliopsida</taxon>
        <taxon>eudicotyledons</taxon>
        <taxon>Gunneridae</taxon>
        <taxon>Pentapetalae</taxon>
        <taxon>asterids</taxon>
        <taxon>lamiids</taxon>
        <taxon>Solanales</taxon>
        <taxon>Solanaceae</taxon>
        <taxon>Solanoideae</taxon>
        <taxon>Solaneae</taxon>
        <taxon>Solanum</taxon>
    </lineage>
</organism>
<evidence type="ECO:0000313" key="2">
    <source>
        <dbReference type="EnsemblPlants" id="PGSC0003DMT400086613"/>
    </source>
</evidence>
<protein>
    <recommendedName>
        <fullName evidence="4">Integrase core domain containing protein</fullName>
    </recommendedName>
</protein>
<dbReference type="EnsemblPlants" id="PGSC0003DMT400086613">
    <property type="protein sequence ID" value="PGSC0003DMT400086613"/>
    <property type="gene ID" value="PGSC0003DMG400036184"/>
</dbReference>
<feature type="region of interest" description="Disordered" evidence="1">
    <location>
        <begin position="54"/>
        <end position="84"/>
    </location>
</feature>
<dbReference type="Gramene" id="PGSC0003DMT400086613">
    <property type="protein sequence ID" value="PGSC0003DMT400086613"/>
    <property type="gene ID" value="PGSC0003DMG400036184"/>
</dbReference>
<evidence type="ECO:0000256" key="1">
    <source>
        <dbReference type="SAM" id="MobiDB-lite"/>
    </source>
</evidence>
<evidence type="ECO:0008006" key="4">
    <source>
        <dbReference type="Google" id="ProtNLM"/>
    </source>
</evidence>
<sequence>MAKIMTQLDILSMNVMGSGLKSVNVVGIGGPNPDEAHIEALYNEEVIFLANQEGGFRPSYPRPDDTRADNGGAEFEAEKNKEQLGVREETEFKDLADLDGVMSEIARMVSLQDTSMMGSSQAKDDDIPGTDSQTKGVADMQTSPSLSLEG</sequence>
<dbReference type="Proteomes" id="UP000011115">
    <property type="component" value="Unassembled WGS sequence"/>
</dbReference>
<accession>M1DC50</accession>
<proteinExistence type="predicted"/>
<dbReference type="InParanoid" id="M1DC50"/>
<reference evidence="2" key="2">
    <citation type="submission" date="2015-06" db="UniProtKB">
        <authorList>
            <consortium name="EnsemblPlants"/>
        </authorList>
    </citation>
    <scope>IDENTIFICATION</scope>
    <source>
        <strain evidence="2">DM1-3 516 R44</strain>
    </source>
</reference>
<dbReference type="AlphaFoldDB" id="M1DC50"/>
<name>M1DC50_SOLTU</name>
<reference evidence="3" key="1">
    <citation type="journal article" date="2011" name="Nature">
        <title>Genome sequence and analysis of the tuber crop potato.</title>
        <authorList>
            <consortium name="The Potato Genome Sequencing Consortium"/>
        </authorList>
    </citation>
    <scope>NUCLEOTIDE SEQUENCE [LARGE SCALE GENOMIC DNA]</scope>
    <source>
        <strain evidence="3">cv. DM1-3 516 R44</strain>
    </source>
</reference>
<evidence type="ECO:0000313" key="3">
    <source>
        <dbReference type="Proteomes" id="UP000011115"/>
    </source>
</evidence>
<dbReference type="PaxDb" id="4113-PGSC0003DMT400086613"/>
<feature type="region of interest" description="Disordered" evidence="1">
    <location>
        <begin position="112"/>
        <end position="150"/>
    </location>
</feature>
<keyword evidence="3" id="KW-1185">Reference proteome</keyword>